<dbReference type="AlphaFoldDB" id="A0A2K4ZIL6"/>
<name>A0A2K4ZIL6_9FIRM</name>
<gene>
    <name evidence="1" type="ORF">AMURIS_02978</name>
</gene>
<protein>
    <submittedName>
        <fullName evidence="1">Uncharacterized protein</fullName>
    </submittedName>
</protein>
<dbReference type="Proteomes" id="UP000236311">
    <property type="component" value="Unassembled WGS sequence"/>
</dbReference>
<accession>A0A2K4ZIL6</accession>
<evidence type="ECO:0000313" key="1">
    <source>
        <dbReference type="EMBL" id="SOY30252.1"/>
    </source>
</evidence>
<keyword evidence="2" id="KW-1185">Reference proteome</keyword>
<dbReference type="RefSeq" id="WP_103240319.1">
    <property type="nucleotide sequence ID" value="NZ_JANJZD010000015.1"/>
</dbReference>
<dbReference type="OrthoDB" id="2086492at2"/>
<evidence type="ECO:0000313" key="2">
    <source>
        <dbReference type="Proteomes" id="UP000236311"/>
    </source>
</evidence>
<reference evidence="1 2" key="1">
    <citation type="submission" date="2018-01" db="EMBL/GenBank/DDBJ databases">
        <authorList>
            <person name="Gaut B.S."/>
            <person name="Morton B.R."/>
            <person name="Clegg M.T."/>
            <person name="Duvall M.R."/>
        </authorList>
    </citation>
    <scope>NUCLEOTIDE SEQUENCE [LARGE SCALE GENOMIC DNA]</scope>
    <source>
        <strain evidence="1">GP69</strain>
    </source>
</reference>
<dbReference type="EMBL" id="OFSM01000015">
    <property type="protein sequence ID" value="SOY30252.1"/>
    <property type="molecule type" value="Genomic_DNA"/>
</dbReference>
<organism evidence="1 2">
    <name type="scientific">Acetatifactor muris</name>
    <dbReference type="NCBI Taxonomy" id="879566"/>
    <lineage>
        <taxon>Bacteria</taxon>
        <taxon>Bacillati</taxon>
        <taxon>Bacillota</taxon>
        <taxon>Clostridia</taxon>
        <taxon>Lachnospirales</taxon>
        <taxon>Lachnospiraceae</taxon>
        <taxon>Acetatifactor</taxon>
    </lineage>
</organism>
<proteinExistence type="predicted"/>
<sequence>MNIKEILETTMQDISFPTPIGEVCLSVEKCRMNLLMQKYKAVVDSAREKFLSQCTAEPQNEEDLAEIQSIFADCKEDIYREMKKDIASIGAYNISDKNIDGLTVNMCWRFEAIMAALYDLLGEQRYSCSYRDLSETQVKTFRKVVGICVEDYISNVGSLAALRNSFRDFEFRLVMGLLVCVNHARHLEEDIDDTYDDILESAFGGSEEIEKCSQLLSNIRQNIIPEEQVEKILLYIAQTNPFSMELYTCIVQRCGDKGGEVQALADYLGFGDDVTAYKEEMIQSYFEELPMKTEEEALAAKEKLETYCVSLGYDGEEKEELFEEIRDRLEELDRIYRTVDGIVCETRESADFAREELPQIQEFMAHISAPASDSLLDYEWEVNDKLREFDIKFSSELKAKYVKVMEKHLKDFDDLFCTVGLFKKLDRKAAGKERLLKLIKKCDVSAPDKIAEAYRQMEELLPRVGLERGENEETLNYLEKCKDDLALKFVKENQGSTEEDAKEAKAKLISYCEEIGLTADENRMCIKYIDRVLADFDLKYRTVDQVVCETREGADLARSELEGIRGFMRQISEPTSDSLLDYESGLLEKKKEFEEAFQSELKQKYLNQIERYLADFDRKFCSVGLFKKVDRKQAGRDRALKYVKKLDCSSPDKVAEAYRMLEEFLPKVGITLEEAVEAVQYLEKKKSGKGLFGSVGKLFGK</sequence>